<gene>
    <name evidence="3" type="ORF">PENSUB_5906</name>
</gene>
<dbReference type="GO" id="GO:0017000">
    <property type="term" value="P:antibiotic biosynthetic process"/>
    <property type="evidence" value="ECO:0007669"/>
    <property type="project" value="UniProtKB-ARBA"/>
</dbReference>
<keyword evidence="4" id="KW-1185">Reference proteome</keyword>
<dbReference type="STRING" id="1316194.A0A1Q5UQU5"/>
<dbReference type="InterPro" id="IPR005674">
    <property type="entry name" value="CocE/Ser_esterase"/>
</dbReference>
<organism evidence="3 4">
    <name type="scientific">Penicillium subrubescens</name>
    <dbReference type="NCBI Taxonomy" id="1316194"/>
    <lineage>
        <taxon>Eukaryota</taxon>
        <taxon>Fungi</taxon>
        <taxon>Dikarya</taxon>
        <taxon>Ascomycota</taxon>
        <taxon>Pezizomycotina</taxon>
        <taxon>Eurotiomycetes</taxon>
        <taxon>Eurotiomycetidae</taxon>
        <taxon>Eurotiales</taxon>
        <taxon>Aspergillaceae</taxon>
        <taxon>Penicillium</taxon>
    </lineage>
</organism>
<dbReference type="PANTHER" id="PTHR43056:SF10">
    <property type="entry name" value="COCE_NOND FAMILY, PUTATIVE (AFU_ORTHOLOGUE AFUA_7G00600)-RELATED"/>
    <property type="match status" value="1"/>
</dbReference>
<reference evidence="3 4" key="1">
    <citation type="submission" date="2016-10" db="EMBL/GenBank/DDBJ databases">
        <title>Genome sequence of the ascomycete fungus Penicillium subrubescens.</title>
        <authorList>
            <person name="De Vries R.P."/>
            <person name="Peng M."/>
            <person name="Dilokpimol A."/>
            <person name="Hilden K."/>
            <person name="Makela M.R."/>
            <person name="Grigoriev I."/>
            <person name="Riley R."/>
            <person name="Granchi Z."/>
        </authorList>
    </citation>
    <scope>NUCLEOTIDE SEQUENCE [LARGE SCALE GENOMIC DNA]</scope>
    <source>
        <strain evidence="3 4">CBS 132785</strain>
    </source>
</reference>
<accession>A0A1Q5UQU5</accession>
<dbReference type="InterPro" id="IPR008979">
    <property type="entry name" value="Galactose-bd-like_sf"/>
</dbReference>
<dbReference type="AlphaFoldDB" id="A0A1Q5UQU5"/>
<name>A0A1Q5UQU5_9EURO</name>
<dbReference type="InterPro" id="IPR029058">
    <property type="entry name" value="AB_hydrolase_fold"/>
</dbReference>
<sequence>MSTDQKRRDLMESTQSWPLMVHMGRTYIISNVNPDHKTEHSSWETPNPSYWTKHGYVVVRADETGTGQSPGFLNSLSAATIDGFCELIEWASKQNWSNGKVGLLGISYFGATQWQVAARRPKGLAAIVPWEGFSDFYRDATRHGGILSNAGIDTIWKRQIGSNQYGLPGRAARNWGDDTIEGSLSEAELAMNRVTPIEGARKDRFRDGARFASVNFNLEDIQVPLLSVANWGGLLLHLRGNVQGYIHAGSDFKYLRFIVGRHDLPFYYAEEVEVQRSFLDAFLLGHDRVGWSKRGAIPPVDLILRKGNVGYNDPKAESQFLRRTENEWPIARTQYTPLFLHPDGGLSWSKPVTDHMTPRKVEYQAFGDGDDSRAFVSFTSAQFESETEITGHIVVRLNVSVSRRRWQSTTPSDIDLFLSLRHISSSGDEVFYTGTTGEPAPVTKGFLRVSLRRTNPQHPRHRPWLPHRDYLSTDALSVVPNEVYTVDVELWPTNVILQRGEHLVLDVGASDLAGSGIFQHNDPYDR</sequence>
<keyword evidence="1" id="KW-0378">Hydrolase</keyword>
<dbReference type="Gene3D" id="1.10.3020.20">
    <property type="match status" value="1"/>
</dbReference>
<dbReference type="SUPFAM" id="SSF53474">
    <property type="entry name" value="alpha/beta-Hydrolases"/>
    <property type="match status" value="1"/>
</dbReference>
<dbReference type="Proteomes" id="UP000186955">
    <property type="component" value="Unassembled WGS sequence"/>
</dbReference>
<dbReference type="GO" id="GO:0008239">
    <property type="term" value="F:dipeptidyl-peptidase activity"/>
    <property type="evidence" value="ECO:0007669"/>
    <property type="project" value="InterPro"/>
</dbReference>
<dbReference type="EMBL" id="MNBE01000058">
    <property type="protein sequence ID" value="OKP14842.1"/>
    <property type="molecule type" value="Genomic_DNA"/>
</dbReference>
<dbReference type="Pfam" id="PF08530">
    <property type="entry name" value="PepX_C"/>
    <property type="match status" value="1"/>
</dbReference>
<comment type="caution">
    <text evidence="3">The sequence shown here is derived from an EMBL/GenBank/DDBJ whole genome shotgun (WGS) entry which is preliminary data.</text>
</comment>
<proteinExistence type="predicted"/>
<evidence type="ECO:0000313" key="4">
    <source>
        <dbReference type="Proteomes" id="UP000186955"/>
    </source>
</evidence>
<evidence type="ECO:0000256" key="1">
    <source>
        <dbReference type="ARBA" id="ARBA00022801"/>
    </source>
</evidence>
<feature type="domain" description="Xaa-Pro dipeptidyl-peptidase C-terminal" evidence="2">
    <location>
        <begin position="276"/>
        <end position="525"/>
    </location>
</feature>
<protein>
    <recommendedName>
        <fullName evidence="2">Xaa-Pro dipeptidyl-peptidase C-terminal domain-containing protein</fullName>
    </recommendedName>
</protein>
<dbReference type="InterPro" id="IPR050585">
    <property type="entry name" value="Xaa-Pro_dipeptidyl-ppase/CocE"/>
</dbReference>
<dbReference type="InterPro" id="IPR000383">
    <property type="entry name" value="Xaa-Pro-like_dom"/>
</dbReference>
<dbReference type="SMART" id="SM00939">
    <property type="entry name" value="PepX_C"/>
    <property type="match status" value="1"/>
</dbReference>
<dbReference type="NCBIfam" id="TIGR00976">
    <property type="entry name" value="CocE_NonD"/>
    <property type="match status" value="1"/>
</dbReference>
<dbReference type="GO" id="GO:0072330">
    <property type="term" value="P:monocarboxylic acid biosynthetic process"/>
    <property type="evidence" value="ECO:0007669"/>
    <property type="project" value="UniProtKB-ARBA"/>
</dbReference>
<evidence type="ECO:0000313" key="3">
    <source>
        <dbReference type="EMBL" id="OKP14842.1"/>
    </source>
</evidence>
<dbReference type="InterPro" id="IPR013736">
    <property type="entry name" value="Xaa-Pro_dipept_C"/>
</dbReference>
<dbReference type="Gene3D" id="2.60.120.260">
    <property type="entry name" value="Galactose-binding domain-like"/>
    <property type="match status" value="1"/>
</dbReference>
<dbReference type="SUPFAM" id="SSF49785">
    <property type="entry name" value="Galactose-binding domain-like"/>
    <property type="match status" value="1"/>
</dbReference>
<dbReference type="Pfam" id="PF02129">
    <property type="entry name" value="Peptidase_S15"/>
    <property type="match status" value="1"/>
</dbReference>
<dbReference type="Gene3D" id="3.40.50.1820">
    <property type="entry name" value="alpha/beta hydrolase"/>
    <property type="match status" value="1"/>
</dbReference>
<evidence type="ECO:0000259" key="2">
    <source>
        <dbReference type="SMART" id="SM00939"/>
    </source>
</evidence>
<dbReference type="PANTHER" id="PTHR43056">
    <property type="entry name" value="PEPTIDASE S9 PROLYL OLIGOPEPTIDASE"/>
    <property type="match status" value="1"/>
</dbReference>